<keyword evidence="4" id="KW-1185">Reference proteome</keyword>
<dbReference type="Gene3D" id="3.40.50.1820">
    <property type="entry name" value="alpha/beta hydrolase"/>
    <property type="match status" value="1"/>
</dbReference>
<protein>
    <submittedName>
        <fullName evidence="3">Dienelactone hydrolase</fullName>
    </submittedName>
</protein>
<feature type="chain" id="PRO_5009255973" evidence="1">
    <location>
        <begin position="20"/>
        <end position="260"/>
    </location>
</feature>
<dbReference type="OrthoDB" id="9787933at2"/>
<evidence type="ECO:0000313" key="4">
    <source>
        <dbReference type="Proteomes" id="UP000243207"/>
    </source>
</evidence>
<dbReference type="InterPro" id="IPR029058">
    <property type="entry name" value="AB_hydrolase_fold"/>
</dbReference>
<dbReference type="GO" id="GO:0016787">
    <property type="term" value="F:hydrolase activity"/>
    <property type="evidence" value="ECO:0007669"/>
    <property type="project" value="UniProtKB-KW"/>
</dbReference>
<sequence>MKKTLSTLMMLGAAGMANAAMVTREVSYEIDGEAYQGMLVYDDAVKEKRPGLLMVPNWMGVNENAAKKAFRAGGSEYVVFVADMYGKDIRPENSDEAAKAATTVRSDRDMMRKRVNAALDVFREQADSVPLNADQIGAIGFCFGGGVVLEMARSGTDIAGVVSFHGNLDTPDPDDANNITMPVLVLHGANDPFVPDEQVAAFKDEMRKADVDWTLISYGNAVHSFTDPTASMPGKAEYNPVVAERAFGAMRQFFNETMAD</sequence>
<dbReference type="InterPro" id="IPR050261">
    <property type="entry name" value="FrsA_esterase"/>
</dbReference>
<dbReference type="EMBL" id="LT629736">
    <property type="protein sequence ID" value="SDS03906.1"/>
    <property type="molecule type" value="Genomic_DNA"/>
</dbReference>
<evidence type="ECO:0000259" key="2">
    <source>
        <dbReference type="Pfam" id="PF01738"/>
    </source>
</evidence>
<gene>
    <name evidence="3" type="ORF">SAMN05216421_0793</name>
</gene>
<feature type="domain" description="Dienelactone hydrolase" evidence="2">
    <location>
        <begin position="43"/>
        <end position="256"/>
    </location>
</feature>
<reference evidence="4" key="1">
    <citation type="submission" date="2016-10" db="EMBL/GenBank/DDBJ databases">
        <authorList>
            <person name="Varghese N."/>
            <person name="Submissions S."/>
        </authorList>
    </citation>
    <scope>NUCLEOTIDE SEQUENCE [LARGE SCALE GENOMIC DNA]</scope>
    <source>
        <strain evidence="4">NRRL B-51270</strain>
    </source>
</reference>
<name>A0A1H1NY44_9GAMM</name>
<dbReference type="STRING" id="487184.SAMN05216421_0793"/>
<evidence type="ECO:0000256" key="1">
    <source>
        <dbReference type="SAM" id="SignalP"/>
    </source>
</evidence>
<dbReference type="PANTHER" id="PTHR22946:SF4">
    <property type="entry name" value="ESTERASE FRSA"/>
    <property type="match status" value="1"/>
</dbReference>
<dbReference type="AlphaFoldDB" id="A0A1H1NY44"/>
<dbReference type="SUPFAM" id="SSF53474">
    <property type="entry name" value="alpha/beta-Hydrolases"/>
    <property type="match status" value="1"/>
</dbReference>
<feature type="signal peptide" evidence="1">
    <location>
        <begin position="1"/>
        <end position="19"/>
    </location>
</feature>
<dbReference type="Proteomes" id="UP000243207">
    <property type="component" value="Chromosome I"/>
</dbReference>
<keyword evidence="3" id="KW-0378">Hydrolase</keyword>
<evidence type="ECO:0000313" key="3">
    <source>
        <dbReference type="EMBL" id="SDS03906.1"/>
    </source>
</evidence>
<keyword evidence="1" id="KW-0732">Signal</keyword>
<dbReference type="RefSeq" id="WP_093391930.1">
    <property type="nucleotide sequence ID" value="NZ_LT629736.1"/>
</dbReference>
<proteinExistence type="predicted"/>
<organism evidence="3 4">
    <name type="scientific">Halopseudomonas xinjiangensis</name>
    <dbReference type="NCBI Taxonomy" id="487184"/>
    <lineage>
        <taxon>Bacteria</taxon>
        <taxon>Pseudomonadati</taxon>
        <taxon>Pseudomonadota</taxon>
        <taxon>Gammaproteobacteria</taxon>
        <taxon>Pseudomonadales</taxon>
        <taxon>Pseudomonadaceae</taxon>
        <taxon>Halopseudomonas</taxon>
    </lineage>
</organism>
<dbReference type="PANTHER" id="PTHR22946">
    <property type="entry name" value="DIENELACTONE HYDROLASE DOMAIN-CONTAINING PROTEIN-RELATED"/>
    <property type="match status" value="1"/>
</dbReference>
<dbReference type="Pfam" id="PF01738">
    <property type="entry name" value="DLH"/>
    <property type="match status" value="1"/>
</dbReference>
<accession>A0A1H1NY44</accession>
<dbReference type="InterPro" id="IPR002925">
    <property type="entry name" value="Dienelactn_hydro"/>
</dbReference>